<dbReference type="Gene3D" id="1.10.10.60">
    <property type="entry name" value="Homeodomain-like"/>
    <property type="match status" value="1"/>
</dbReference>
<accession>A0ABT0E102</accession>
<dbReference type="InterPro" id="IPR050109">
    <property type="entry name" value="HTH-type_TetR-like_transc_reg"/>
</dbReference>
<dbReference type="InterPro" id="IPR036271">
    <property type="entry name" value="Tet_transcr_reg_TetR-rel_C_sf"/>
</dbReference>
<name>A0ABT0E102_9SPHN</name>
<evidence type="ECO:0000256" key="2">
    <source>
        <dbReference type="PROSITE-ProRule" id="PRU00335"/>
    </source>
</evidence>
<dbReference type="RefSeq" id="WP_247234085.1">
    <property type="nucleotide sequence ID" value="NZ_JALKHS010000018.1"/>
</dbReference>
<proteinExistence type="predicted"/>
<evidence type="ECO:0000313" key="5">
    <source>
        <dbReference type="Proteomes" id="UP001203512"/>
    </source>
</evidence>
<gene>
    <name evidence="4" type="ORF">MU848_15790</name>
</gene>
<dbReference type="InterPro" id="IPR039536">
    <property type="entry name" value="TetR_C_Proteobacteria"/>
</dbReference>
<evidence type="ECO:0000313" key="4">
    <source>
        <dbReference type="EMBL" id="MCK0533051.1"/>
    </source>
</evidence>
<dbReference type="Pfam" id="PF14246">
    <property type="entry name" value="TetR_C_7"/>
    <property type="match status" value="1"/>
</dbReference>
<dbReference type="SUPFAM" id="SSF48498">
    <property type="entry name" value="Tetracyclin repressor-like, C-terminal domain"/>
    <property type="match status" value="1"/>
</dbReference>
<dbReference type="Proteomes" id="UP001203512">
    <property type="component" value="Unassembled WGS sequence"/>
</dbReference>
<dbReference type="InterPro" id="IPR001647">
    <property type="entry name" value="HTH_TetR"/>
</dbReference>
<dbReference type="Gene3D" id="1.10.357.10">
    <property type="entry name" value="Tetracycline Repressor, domain 2"/>
    <property type="match status" value="1"/>
</dbReference>
<organism evidence="4 5">
    <name type="scientific">Sphingobium agri</name>
    <dbReference type="NCBI Taxonomy" id="2933566"/>
    <lineage>
        <taxon>Bacteria</taxon>
        <taxon>Pseudomonadati</taxon>
        <taxon>Pseudomonadota</taxon>
        <taxon>Alphaproteobacteria</taxon>
        <taxon>Sphingomonadales</taxon>
        <taxon>Sphingomonadaceae</taxon>
        <taxon>Sphingobium</taxon>
    </lineage>
</organism>
<evidence type="ECO:0000256" key="1">
    <source>
        <dbReference type="ARBA" id="ARBA00023125"/>
    </source>
</evidence>
<feature type="DNA-binding region" description="H-T-H motif" evidence="2">
    <location>
        <begin position="41"/>
        <end position="60"/>
    </location>
</feature>
<dbReference type="PANTHER" id="PTHR30055">
    <property type="entry name" value="HTH-TYPE TRANSCRIPTIONAL REGULATOR RUTR"/>
    <property type="match status" value="1"/>
</dbReference>
<comment type="caution">
    <text evidence="4">The sequence shown here is derived from an EMBL/GenBank/DDBJ whole genome shotgun (WGS) entry which is preliminary data.</text>
</comment>
<protein>
    <submittedName>
        <fullName evidence="4">TetR/AcrR family transcriptional regulator</fullName>
    </submittedName>
</protein>
<sequence length="219" mass="24022">MTAPTDTACLSRREVRRRDRRDAIIAVAKRSFLETGYAATTMSSIAAELGGSKGTLWSYFPGKEELFAAVLRDATKVYHASLAQLLDTGGELEPTLLRFSHDLLRKVTSPDAIALHRLVAAEASRFPEMGAIFHELAPLYTRNLLARFLEGAMDKGQLRRADAMLAARTLVVLTLSGCHQQMIWGEIDAPEAKQIDADVSFAVDCFLRAYAPDAEAPNP</sequence>
<keyword evidence="1 2" id="KW-0238">DNA-binding</keyword>
<keyword evidence="5" id="KW-1185">Reference proteome</keyword>
<dbReference type="EMBL" id="JALKHS010000018">
    <property type="protein sequence ID" value="MCK0533051.1"/>
    <property type="molecule type" value="Genomic_DNA"/>
</dbReference>
<feature type="domain" description="HTH tetR-type" evidence="3">
    <location>
        <begin position="18"/>
        <end position="78"/>
    </location>
</feature>
<reference evidence="4 5" key="1">
    <citation type="submission" date="2022-04" db="EMBL/GenBank/DDBJ databases">
        <authorList>
            <person name="Huq M.A."/>
        </authorList>
    </citation>
    <scope>NUCLEOTIDE SEQUENCE [LARGE SCALE GENOMIC DNA]</scope>
    <source>
        <strain evidence="4 5">MAH-33</strain>
    </source>
</reference>
<dbReference type="PRINTS" id="PR00455">
    <property type="entry name" value="HTHTETR"/>
</dbReference>
<dbReference type="SUPFAM" id="SSF46689">
    <property type="entry name" value="Homeodomain-like"/>
    <property type="match status" value="1"/>
</dbReference>
<dbReference type="Pfam" id="PF00440">
    <property type="entry name" value="TetR_N"/>
    <property type="match status" value="1"/>
</dbReference>
<dbReference type="PANTHER" id="PTHR30055:SF119">
    <property type="entry name" value="NALC"/>
    <property type="match status" value="1"/>
</dbReference>
<dbReference type="InterPro" id="IPR009057">
    <property type="entry name" value="Homeodomain-like_sf"/>
</dbReference>
<dbReference type="PROSITE" id="PS50977">
    <property type="entry name" value="HTH_TETR_2"/>
    <property type="match status" value="1"/>
</dbReference>
<evidence type="ECO:0000259" key="3">
    <source>
        <dbReference type="PROSITE" id="PS50977"/>
    </source>
</evidence>